<keyword evidence="1 6" id="KW-0285">Flavoprotein</keyword>
<dbReference type="RefSeq" id="WP_095493921.1">
    <property type="nucleotide sequence ID" value="NZ_NPKJ01000053.1"/>
</dbReference>
<dbReference type="InterPro" id="IPR051260">
    <property type="entry name" value="Diverse_substr_monoxygenases"/>
</dbReference>
<dbReference type="EMBL" id="NPKJ01000053">
    <property type="protein sequence ID" value="PAQ07977.1"/>
    <property type="molecule type" value="Genomic_DNA"/>
</dbReference>
<protein>
    <submittedName>
        <fullName evidence="8">Nitrilotriacetate monooxygenase</fullName>
    </submittedName>
</protein>
<dbReference type="SUPFAM" id="SSF51679">
    <property type="entry name" value="Bacterial luciferase-like"/>
    <property type="match status" value="1"/>
</dbReference>
<dbReference type="InterPro" id="IPR016215">
    <property type="entry name" value="NTA_MOA"/>
</dbReference>
<organism evidence="8 9">
    <name type="scientific">Mesorhizobium temperatum</name>
    <dbReference type="NCBI Taxonomy" id="241416"/>
    <lineage>
        <taxon>Bacteria</taxon>
        <taxon>Pseudomonadati</taxon>
        <taxon>Pseudomonadota</taxon>
        <taxon>Alphaproteobacteria</taxon>
        <taxon>Hyphomicrobiales</taxon>
        <taxon>Phyllobacteriaceae</taxon>
        <taxon>Mesorhizobium</taxon>
    </lineage>
</organism>
<keyword evidence="9" id="KW-1185">Reference proteome</keyword>
<evidence type="ECO:0000259" key="7">
    <source>
        <dbReference type="Pfam" id="PF00296"/>
    </source>
</evidence>
<name>A0A271LJG8_9HYPH</name>
<feature type="binding site" evidence="6">
    <location>
        <position position="214"/>
    </location>
    <ligand>
        <name>FMN</name>
        <dbReference type="ChEBI" id="CHEBI:58210"/>
    </ligand>
</feature>
<dbReference type="InterPro" id="IPR036661">
    <property type="entry name" value="Luciferase-like_sf"/>
</dbReference>
<reference evidence="8 9" key="1">
    <citation type="submission" date="2017-08" db="EMBL/GenBank/DDBJ databases">
        <title>Mesorhizobium wenxinae sp. nov., a novel rhizobial species isolated from root nodules of chickpea (Cicer arietinum L.).</title>
        <authorList>
            <person name="Zhang J."/>
        </authorList>
    </citation>
    <scope>NUCLEOTIDE SEQUENCE [LARGE SCALE GENOMIC DNA]</scope>
    <source>
        <strain evidence="8 9">SDW018</strain>
    </source>
</reference>
<sequence>MGTGPTMHLAVSLLPGNAPSNEPLAGGADFSLLARFVQKAEAAGLDMVLLADSAPVSGGDAPNRQLPFEATTLLAALATVTSRIGLVAAASTVAHQPYNLARRFASLDNISHGRAGWHATMTPDLREAANFSRPEGFSGDDFRRRAEEFIGIVHGLWRGWDADALLFDKSDGRFFDPEKMHLLDHKGEFFSVRGPLNVARSPQDTPALVVSGLSEPDMDIGARVADVILLDEPSVAGAKADDLKRRALAFGRGPGAIKVLMNVAPGAEIAAGPDLIADRLEELFRSKSCDGFNILMPPVLSVLDDLVDHVLPELRRRGLVQPDYRNATLRSHLGLTGEEGQ</sequence>
<evidence type="ECO:0000313" key="9">
    <source>
        <dbReference type="Proteomes" id="UP000216442"/>
    </source>
</evidence>
<evidence type="ECO:0000313" key="8">
    <source>
        <dbReference type="EMBL" id="PAQ07977.1"/>
    </source>
</evidence>
<accession>A0A271LJG8</accession>
<dbReference type="AlphaFoldDB" id="A0A271LJG8"/>
<dbReference type="PANTHER" id="PTHR30011">
    <property type="entry name" value="ALKANESULFONATE MONOOXYGENASE-RELATED"/>
    <property type="match status" value="1"/>
</dbReference>
<evidence type="ECO:0000256" key="5">
    <source>
        <dbReference type="ARBA" id="ARBA00033748"/>
    </source>
</evidence>
<gene>
    <name evidence="8" type="ORF">CIT26_18555</name>
</gene>
<dbReference type="Pfam" id="PF00296">
    <property type="entry name" value="Bac_luciferase"/>
    <property type="match status" value="1"/>
</dbReference>
<evidence type="ECO:0000256" key="3">
    <source>
        <dbReference type="ARBA" id="ARBA00023002"/>
    </source>
</evidence>
<dbReference type="GO" id="GO:0004497">
    <property type="term" value="F:monooxygenase activity"/>
    <property type="evidence" value="ECO:0007669"/>
    <property type="project" value="UniProtKB-KW"/>
</dbReference>
<evidence type="ECO:0000256" key="4">
    <source>
        <dbReference type="ARBA" id="ARBA00023033"/>
    </source>
</evidence>
<comment type="caution">
    <text evidence="8">The sequence shown here is derived from an EMBL/GenBank/DDBJ whole genome shotgun (WGS) entry which is preliminary data.</text>
</comment>
<evidence type="ECO:0000256" key="1">
    <source>
        <dbReference type="ARBA" id="ARBA00022630"/>
    </source>
</evidence>
<proteinExistence type="inferred from homology"/>
<dbReference type="GO" id="GO:0016705">
    <property type="term" value="F:oxidoreductase activity, acting on paired donors, with incorporation or reduction of molecular oxygen"/>
    <property type="evidence" value="ECO:0007669"/>
    <property type="project" value="InterPro"/>
</dbReference>
<comment type="similarity">
    <text evidence="5">Belongs to the NtaA/SnaA/DszA monooxygenase family.</text>
</comment>
<keyword evidence="2 6" id="KW-0288">FMN</keyword>
<dbReference type="InterPro" id="IPR011251">
    <property type="entry name" value="Luciferase-like_dom"/>
</dbReference>
<dbReference type="Proteomes" id="UP000216442">
    <property type="component" value="Unassembled WGS sequence"/>
</dbReference>
<evidence type="ECO:0000256" key="2">
    <source>
        <dbReference type="ARBA" id="ARBA00022643"/>
    </source>
</evidence>
<feature type="binding site" evidence="6">
    <location>
        <position position="52"/>
    </location>
    <ligand>
        <name>FMN</name>
        <dbReference type="ChEBI" id="CHEBI:58210"/>
    </ligand>
</feature>
<evidence type="ECO:0000256" key="6">
    <source>
        <dbReference type="PIRSR" id="PIRSR000337-1"/>
    </source>
</evidence>
<feature type="domain" description="Luciferase-like" evidence="7">
    <location>
        <begin position="20"/>
        <end position="263"/>
    </location>
</feature>
<dbReference type="PIRSF" id="PIRSF000337">
    <property type="entry name" value="NTA_MOA"/>
    <property type="match status" value="1"/>
</dbReference>
<dbReference type="PANTHER" id="PTHR30011:SF16">
    <property type="entry name" value="C2H2 FINGER DOMAIN TRANSCRIPTION FACTOR (EUROFUNG)-RELATED"/>
    <property type="match status" value="1"/>
</dbReference>
<keyword evidence="3" id="KW-0560">Oxidoreductase</keyword>
<dbReference type="OrthoDB" id="9779442at2"/>
<keyword evidence="4 8" id="KW-0503">Monooxygenase</keyword>
<dbReference type="Gene3D" id="3.20.20.30">
    <property type="entry name" value="Luciferase-like domain"/>
    <property type="match status" value="1"/>
</dbReference>